<dbReference type="GO" id="GO:0005886">
    <property type="term" value="C:plasma membrane"/>
    <property type="evidence" value="ECO:0007669"/>
    <property type="project" value="UniProtKB-SubCell"/>
</dbReference>
<comment type="subcellular location">
    <subcellularLocation>
        <location evidence="1">Cell membrane</location>
        <topology evidence="1">Multi-pass membrane protein</topology>
    </subcellularLocation>
</comment>
<evidence type="ECO:0000256" key="4">
    <source>
        <dbReference type="ARBA" id="ARBA00022801"/>
    </source>
</evidence>
<comment type="caution">
    <text evidence="9">The sequence shown here is derived from an EMBL/GenBank/DDBJ whole genome shotgun (WGS) entry which is preliminary data.</text>
</comment>
<evidence type="ECO:0000256" key="2">
    <source>
        <dbReference type="ARBA" id="ARBA00022475"/>
    </source>
</evidence>
<evidence type="ECO:0000256" key="5">
    <source>
        <dbReference type="ARBA" id="ARBA00022989"/>
    </source>
</evidence>
<evidence type="ECO:0000256" key="1">
    <source>
        <dbReference type="ARBA" id="ARBA00004651"/>
    </source>
</evidence>
<feature type="transmembrane region" description="Helical" evidence="7">
    <location>
        <begin position="241"/>
        <end position="261"/>
    </location>
</feature>
<dbReference type="GO" id="GO:0016787">
    <property type="term" value="F:hydrolase activity"/>
    <property type="evidence" value="ECO:0007669"/>
    <property type="project" value="UniProtKB-KW"/>
</dbReference>
<dbReference type="InterPro" id="IPR000326">
    <property type="entry name" value="PAP2/HPO"/>
</dbReference>
<evidence type="ECO:0000256" key="3">
    <source>
        <dbReference type="ARBA" id="ARBA00022692"/>
    </source>
</evidence>
<feature type="transmembrane region" description="Helical" evidence="7">
    <location>
        <begin position="196"/>
        <end position="221"/>
    </location>
</feature>
<dbReference type="PANTHER" id="PTHR14969:SF62">
    <property type="entry name" value="DECAPRENYLPHOSPHORYL-5-PHOSPHORIBOSE PHOSPHATASE RV3807C-RELATED"/>
    <property type="match status" value="1"/>
</dbReference>
<keyword evidence="5 7" id="KW-1133">Transmembrane helix</keyword>
<feature type="transmembrane region" description="Helical" evidence="7">
    <location>
        <begin position="300"/>
        <end position="320"/>
    </location>
</feature>
<evidence type="ECO:0000256" key="7">
    <source>
        <dbReference type="SAM" id="Phobius"/>
    </source>
</evidence>
<dbReference type="Pfam" id="PF01569">
    <property type="entry name" value="PAP2"/>
    <property type="match status" value="1"/>
</dbReference>
<evidence type="ECO:0000313" key="9">
    <source>
        <dbReference type="EMBL" id="OWM34568.1"/>
    </source>
</evidence>
<feature type="transmembrane region" description="Helical" evidence="7">
    <location>
        <begin position="166"/>
        <end position="189"/>
    </location>
</feature>
<keyword evidence="6 7" id="KW-0472">Membrane</keyword>
<dbReference type="Proteomes" id="UP000197692">
    <property type="component" value="Unassembled WGS sequence"/>
</dbReference>
<keyword evidence="4" id="KW-0378">Hydrolase</keyword>
<dbReference type="SUPFAM" id="SSF48317">
    <property type="entry name" value="Acid phosphatase/Vanadium-dependent haloperoxidase"/>
    <property type="match status" value="1"/>
</dbReference>
<feature type="transmembrane region" description="Helical" evidence="7">
    <location>
        <begin position="125"/>
        <end position="146"/>
    </location>
</feature>
<dbReference type="SMART" id="SM00014">
    <property type="entry name" value="acidPPc"/>
    <property type="match status" value="1"/>
</dbReference>
<proteinExistence type="predicted"/>
<feature type="domain" description="Phosphatidic acid phosphatase type 2/haloperoxidase" evidence="8">
    <location>
        <begin position="198"/>
        <end position="315"/>
    </location>
</feature>
<organism evidence="9 10">
    <name type="scientific">Corynebacterium diphtheriae bv. mitis</name>
    <dbReference type="NCBI Taxonomy" id="1806053"/>
    <lineage>
        <taxon>Bacteria</taxon>
        <taxon>Bacillati</taxon>
        <taxon>Actinomycetota</taxon>
        <taxon>Actinomycetes</taxon>
        <taxon>Mycobacteriales</taxon>
        <taxon>Corynebacteriaceae</taxon>
        <taxon>Corynebacterium</taxon>
    </lineage>
</organism>
<reference evidence="10" key="1">
    <citation type="submission" date="2016-02" db="EMBL/GenBank/DDBJ databases">
        <title>Genomic analyses of a collection of pathogenic Corynebacterium diphtheriae.</title>
        <authorList>
            <person name="Sangal V."/>
            <person name="Titov L."/>
        </authorList>
    </citation>
    <scope>NUCLEOTIDE SEQUENCE [LARGE SCALE GENOMIC DNA]</scope>
    <source>
        <strain evidence="10">1438</strain>
    </source>
</reference>
<evidence type="ECO:0000256" key="6">
    <source>
        <dbReference type="ARBA" id="ARBA00023136"/>
    </source>
</evidence>
<gene>
    <name evidence="9" type="ORF">AY602_07770</name>
</gene>
<keyword evidence="2" id="KW-1003">Cell membrane</keyword>
<protein>
    <recommendedName>
        <fullName evidence="8">Phosphatidic acid phosphatase type 2/haloperoxidase domain-containing protein</fullName>
    </recommendedName>
</protein>
<dbReference type="Gene3D" id="1.20.144.10">
    <property type="entry name" value="Phosphatidic acid phosphatase type 2/haloperoxidase"/>
    <property type="match status" value="2"/>
</dbReference>
<dbReference type="PANTHER" id="PTHR14969">
    <property type="entry name" value="SPHINGOSINE-1-PHOSPHATE PHOSPHOHYDROLASE"/>
    <property type="match status" value="1"/>
</dbReference>
<name>A0A854NEK2_CORDP</name>
<dbReference type="AlphaFoldDB" id="A0A854NEK2"/>
<evidence type="ECO:0000313" key="10">
    <source>
        <dbReference type="Proteomes" id="UP000197692"/>
    </source>
</evidence>
<dbReference type="EMBL" id="LSZF01000026">
    <property type="protein sequence ID" value="OWM34568.1"/>
    <property type="molecule type" value="Genomic_DNA"/>
</dbReference>
<dbReference type="InterPro" id="IPR036938">
    <property type="entry name" value="PAP2/HPO_sf"/>
</dbReference>
<feature type="transmembrane region" description="Helical" evidence="7">
    <location>
        <begin position="273"/>
        <end position="294"/>
    </location>
</feature>
<keyword evidence="3 7" id="KW-0812">Transmembrane</keyword>
<evidence type="ECO:0000259" key="8">
    <source>
        <dbReference type="SMART" id="SM00014"/>
    </source>
</evidence>
<accession>A0A854NEK2</accession>
<sequence>MYGAVVVAGDHQRGAGVGMLRTRKLAQVAEINVVKSLDYLRLWHPILQNLRGRDFPTIELLLLRWRPARSAPPLSPPRTQDFENPWSPKSHRTALPWVFVFLSSRSRDRGPKNPTRAQWVPMNRLTAACGLAFVLILGVVVSGFTYDAHITAAFNAHKEGAVGSVVGFLYAGLQPRFSLFTTVFIAALVAAVRRKAWLGVCYALTVALTWAPVVVMKVVFQRPRPDHALLRFPPEVTPADWSYPSGHTAFVTASVITLYLIAKTAQHQLWRSVAAAGVVLGIVAVAAVVMTQGVHYPTDVLGSVVWAGCVAPAISLFLLASTRFGHALGGLFRGFFGRFLR</sequence>